<dbReference type="InterPro" id="IPR045632">
    <property type="entry name" value="DUF6314"/>
</dbReference>
<evidence type="ECO:0000259" key="1">
    <source>
        <dbReference type="Pfam" id="PF19834"/>
    </source>
</evidence>
<sequence>MRWHPVRELAGFLAGNWLVEREIATAADIRIGTFHGTVVVEAVDGELVYREEGVLDLGTHRGPATRVLRYRPTGAARADVHFEHGGYFHDVDLCTGRWQVEHPCRADHYLGEYRVFGSTHWQQRWQVTGPAKDHTIVTDFRRSA</sequence>
<dbReference type="Pfam" id="PF19834">
    <property type="entry name" value="DUF6314"/>
    <property type="match status" value="1"/>
</dbReference>
<reference evidence="3" key="1">
    <citation type="submission" date="2016-10" db="EMBL/GenBank/DDBJ databases">
        <authorList>
            <person name="Varghese N."/>
            <person name="Submissions S."/>
        </authorList>
    </citation>
    <scope>NUCLEOTIDE SEQUENCE [LARGE SCALE GENOMIC DNA]</scope>
    <source>
        <strain evidence="3">CGMCC 4.3568</strain>
    </source>
</reference>
<feature type="domain" description="DUF6314" evidence="1">
    <location>
        <begin position="13"/>
        <end position="142"/>
    </location>
</feature>
<name>A0A1I1C126_9PSEU</name>
<evidence type="ECO:0000313" key="3">
    <source>
        <dbReference type="Proteomes" id="UP000243799"/>
    </source>
</evidence>
<evidence type="ECO:0000313" key="2">
    <source>
        <dbReference type="EMBL" id="SFB56027.1"/>
    </source>
</evidence>
<organism evidence="2 3">
    <name type="scientific">Amycolatopsis marina</name>
    <dbReference type="NCBI Taxonomy" id="490629"/>
    <lineage>
        <taxon>Bacteria</taxon>
        <taxon>Bacillati</taxon>
        <taxon>Actinomycetota</taxon>
        <taxon>Actinomycetes</taxon>
        <taxon>Pseudonocardiales</taxon>
        <taxon>Pseudonocardiaceae</taxon>
        <taxon>Amycolatopsis</taxon>
    </lineage>
</organism>
<gene>
    <name evidence="2" type="ORF">SAMN05216266_11988</name>
</gene>
<accession>A0A1I1C126</accession>
<proteinExistence type="predicted"/>
<keyword evidence="3" id="KW-1185">Reference proteome</keyword>
<protein>
    <recommendedName>
        <fullName evidence="1">DUF6314 domain-containing protein</fullName>
    </recommendedName>
</protein>
<dbReference type="OrthoDB" id="3296280at2"/>
<dbReference type="RefSeq" id="WP_091676687.1">
    <property type="nucleotide sequence ID" value="NZ_FOKG01000019.1"/>
</dbReference>
<dbReference type="EMBL" id="FOKG01000019">
    <property type="protein sequence ID" value="SFB56027.1"/>
    <property type="molecule type" value="Genomic_DNA"/>
</dbReference>
<dbReference type="AlphaFoldDB" id="A0A1I1C126"/>
<dbReference type="Proteomes" id="UP000243799">
    <property type="component" value="Unassembled WGS sequence"/>
</dbReference>